<accession>A0AAP0IK61</accession>
<dbReference type="Proteomes" id="UP001417504">
    <property type="component" value="Unassembled WGS sequence"/>
</dbReference>
<evidence type="ECO:0000313" key="1">
    <source>
        <dbReference type="EMBL" id="KAK9116892.1"/>
    </source>
</evidence>
<reference evidence="1 2" key="1">
    <citation type="submission" date="2024-01" db="EMBL/GenBank/DDBJ databases">
        <title>Genome assemblies of Stephania.</title>
        <authorList>
            <person name="Yang L."/>
        </authorList>
    </citation>
    <scope>NUCLEOTIDE SEQUENCE [LARGE SCALE GENOMIC DNA]</scope>
    <source>
        <strain evidence="1">QJT</strain>
        <tissue evidence="1">Leaf</tissue>
    </source>
</reference>
<keyword evidence="2" id="KW-1185">Reference proteome</keyword>
<gene>
    <name evidence="1" type="ORF">Sjap_015839</name>
</gene>
<comment type="caution">
    <text evidence="1">The sequence shown here is derived from an EMBL/GenBank/DDBJ whole genome shotgun (WGS) entry which is preliminary data.</text>
</comment>
<proteinExistence type="predicted"/>
<dbReference type="AlphaFoldDB" id="A0AAP0IK61"/>
<evidence type="ECO:0000313" key="2">
    <source>
        <dbReference type="Proteomes" id="UP001417504"/>
    </source>
</evidence>
<protein>
    <submittedName>
        <fullName evidence="1">Uncharacterized protein</fullName>
    </submittedName>
</protein>
<dbReference type="EMBL" id="JBBNAE010000006">
    <property type="protein sequence ID" value="KAK9116892.1"/>
    <property type="molecule type" value="Genomic_DNA"/>
</dbReference>
<name>A0AAP0IK61_9MAGN</name>
<organism evidence="1 2">
    <name type="scientific">Stephania japonica</name>
    <dbReference type="NCBI Taxonomy" id="461633"/>
    <lineage>
        <taxon>Eukaryota</taxon>
        <taxon>Viridiplantae</taxon>
        <taxon>Streptophyta</taxon>
        <taxon>Embryophyta</taxon>
        <taxon>Tracheophyta</taxon>
        <taxon>Spermatophyta</taxon>
        <taxon>Magnoliopsida</taxon>
        <taxon>Ranunculales</taxon>
        <taxon>Menispermaceae</taxon>
        <taxon>Menispermoideae</taxon>
        <taxon>Cissampelideae</taxon>
        <taxon>Stephania</taxon>
    </lineage>
</organism>
<sequence>MLQQLLLSPSVTQKTNIASSTVARYRLDSRVISRSDENKINCWGPNADLPTSHARLSRATTHVRSASIRLTLSELPSDEPR</sequence>